<keyword evidence="2" id="KW-1185">Reference proteome</keyword>
<proteinExistence type="predicted"/>
<dbReference type="EMBL" id="CM055112">
    <property type="protein sequence ID" value="KAJ7517155.1"/>
    <property type="molecule type" value="Genomic_DNA"/>
</dbReference>
<evidence type="ECO:0000313" key="2">
    <source>
        <dbReference type="Proteomes" id="UP001162992"/>
    </source>
</evidence>
<comment type="caution">
    <text evidence="1">The sequence shown here is derived from an EMBL/GenBank/DDBJ whole genome shotgun (WGS) entry which is preliminary data.</text>
</comment>
<reference evidence="2" key="1">
    <citation type="journal article" date="2024" name="Proc. Natl. Acad. Sci. U.S.A.">
        <title>Extraordinary preservation of gene collinearity over three hundred million years revealed in homosporous lycophytes.</title>
        <authorList>
            <person name="Li C."/>
            <person name="Wickell D."/>
            <person name="Kuo L.Y."/>
            <person name="Chen X."/>
            <person name="Nie B."/>
            <person name="Liao X."/>
            <person name="Peng D."/>
            <person name="Ji J."/>
            <person name="Jenkins J."/>
            <person name="Williams M."/>
            <person name="Shu S."/>
            <person name="Plott C."/>
            <person name="Barry K."/>
            <person name="Rajasekar S."/>
            <person name="Grimwood J."/>
            <person name="Han X."/>
            <person name="Sun S."/>
            <person name="Hou Z."/>
            <person name="He W."/>
            <person name="Dai G."/>
            <person name="Sun C."/>
            <person name="Schmutz J."/>
            <person name="Leebens-Mack J.H."/>
            <person name="Li F.W."/>
            <person name="Wang L."/>
        </authorList>
    </citation>
    <scope>NUCLEOTIDE SEQUENCE [LARGE SCALE GENOMIC DNA]</scope>
    <source>
        <strain evidence="2">cv. PW_Plant_1</strain>
    </source>
</reference>
<evidence type="ECO:0000313" key="1">
    <source>
        <dbReference type="EMBL" id="KAJ7517155.1"/>
    </source>
</evidence>
<name>A0ACC2AHU9_DIPCM</name>
<organism evidence="1 2">
    <name type="scientific">Diphasiastrum complanatum</name>
    <name type="common">Issler's clubmoss</name>
    <name type="synonym">Lycopodium complanatum</name>
    <dbReference type="NCBI Taxonomy" id="34168"/>
    <lineage>
        <taxon>Eukaryota</taxon>
        <taxon>Viridiplantae</taxon>
        <taxon>Streptophyta</taxon>
        <taxon>Embryophyta</taxon>
        <taxon>Tracheophyta</taxon>
        <taxon>Lycopodiopsida</taxon>
        <taxon>Lycopodiales</taxon>
        <taxon>Lycopodiaceae</taxon>
        <taxon>Lycopodioideae</taxon>
        <taxon>Diphasiastrum</taxon>
    </lineage>
</organism>
<sequence>MSVMEVQRMQSDIWIRCLRVLILLGSSHLQSSYADRILPADSRRLAGAGNLTTCLATAKARTAFPGDPEYERTRTYVFNHRYQYAPAAFVFPTTVAQVQNAVFCAVKLRIGIAPRGGGHSFEDYSLGGRDGAIVVDMTAFTDISYNKAAGTVTVGSGFRLAPLKLALWNVGKVTVPCGTCPTIGVGGHALGGGWGFKSRKFGILSDNIVEAQMVTANASVVTANAIENADLLWALKGAGANSFGIVTQFTFTVHDVSAPITHFSYDFPQSRQAETLKAFQIWGQGAVAEVTASLYLDPSGGNSLSGDYLGPSTDLNAVLKTFMDKAPASSKQTIMETDFITNVLIESGFSQDANPSVLNLQNYTYPTVTFKAKSILLHAPGLCDDGIKTFISTLQAGSSTIGYVLVDLFGGSASVINQIPPEDCAWVHRNTLFNIQMFTSWQNNNISQAHKDITSINKLWRAVRAYTSGSEAYQNYIDRDMPLSAYYGSNLERLITEKKKWDSQNVFHFPQSIPVR</sequence>
<protein>
    <submittedName>
        <fullName evidence="1">Uncharacterized protein</fullName>
    </submittedName>
</protein>
<gene>
    <name evidence="1" type="ORF">O6H91_21G012300</name>
</gene>
<dbReference type="Proteomes" id="UP001162992">
    <property type="component" value="Chromosome 21"/>
</dbReference>
<accession>A0ACC2AHU9</accession>